<gene>
    <name evidence="2" type="ORF">MAMMFC1_00363</name>
</gene>
<reference evidence="2 3" key="1">
    <citation type="journal article" date="2018" name="Int. J. Syst. Evol. Microbiol.">
        <title>Methylomusa anaerophila gen. nov., sp. nov., an anaerobic methanol-utilizing bacterium isolated from a microbial fuel cell.</title>
        <authorList>
            <person name="Amano N."/>
            <person name="Yamamuro A."/>
            <person name="Miyahara M."/>
            <person name="Kouzuma A."/>
            <person name="Abe T."/>
            <person name="Watanabe K."/>
        </authorList>
    </citation>
    <scope>NUCLEOTIDE SEQUENCE [LARGE SCALE GENOMIC DNA]</scope>
    <source>
        <strain evidence="2 3">MMFC1</strain>
    </source>
</reference>
<evidence type="ECO:0000313" key="3">
    <source>
        <dbReference type="Proteomes" id="UP000276437"/>
    </source>
</evidence>
<proteinExistence type="predicted"/>
<dbReference type="Proteomes" id="UP000276437">
    <property type="component" value="Chromosome"/>
</dbReference>
<keyword evidence="3" id="KW-1185">Reference proteome</keyword>
<dbReference type="AlphaFoldDB" id="A0A348AF81"/>
<protein>
    <submittedName>
        <fullName evidence="2">Uncharacterized protein</fullName>
    </submittedName>
</protein>
<dbReference type="KEGG" id="mana:MAMMFC1_00363"/>
<name>A0A348AF81_9FIRM</name>
<organism evidence="2 3">
    <name type="scientific">Methylomusa anaerophila</name>
    <dbReference type="NCBI Taxonomy" id="1930071"/>
    <lineage>
        <taxon>Bacteria</taxon>
        <taxon>Bacillati</taxon>
        <taxon>Bacillota</taxon>
        <taxon>Negativicutes</taxon>
        <taxon>Selenomonadales</taxon>
        <taxon>Sporomusaceae</taxon>
        <taxon>Methylomusa</taxon>
    </lineage>
</organism>
<evidence type="ECO:0000313" key="2">
    <source>
        <dbReference type="EMBL" id="BBB89729.1"/>
    </source>
</evidence>
<evidence type="ECO:0000256" key="1">
    <source>
        <dbReference type="SAM" id="MobiDB-lite"/>
    </source>
</evidence>
<feature type="region of interest" description="Disordered" evidence="1">
    <location>
        <begin position="1"/>
        <end position="47"/>
    </location>
</feature>
<accession>A0A348AF81</accession>
<dbReference type="EMBL" id="AP018449">
    <property type="protein sequence ID" value="BBB89729.1"/>
    <property type="molecule type" value="Genomic_DNA"/>
</dbReference>
<sequence length="47" mass="5320">MPDKKADSNKSNAGNRELISERPHKKQTESKHDVSNNTLSADDLRKK</sequence>
<dbReference type="RefSeq" id="WP_158618603.1">
    <property type="nucleotide sequence ID" value="NZ_AP018449.1"/>
</dbReference>
<feature type="compositionally biased region" description="Basic and acidic residues" evidence="1">
    <location>
        <begin position="18"/>
        <end position="34"/>
    </location>
</feature>